<keyword evidence="1" id="KW-1133">Transmembrane helix</keyword>
<gene>
    <name evidence="2" type="ORF">DICVIV_12840</name>
</gene>
<reference evidence="2 3" key="1">
    <citation type="submission" date="2013-11" db="EMBL/GenBank/DDBJ databases">
        <title>Draft genome of the bovine lungworm Dictyocaulus viviparus.</title>
        <authorList>
            <person name="Mitreva M."/>
        </authorList>
    </citation>
    <scope>NUCLEOTIDE SEQUENCE [LARGE SCALE GENOMIC DNA]</scope>
    <source>
        <strain evidence="2 3">HannoverDv2000</strain>
    </source>
</reference>
<keyword evidence="1" id="KW-0812">Transmembrane</keyword>
<dbReference type="OrthoDB" id="5801935at2759"/>
<protein>
    <submittedName>
        <fullName evidence="2">Uncharacterized protein</fullName>
    </submittedName>
</protein>
<evidence type="ECO:0000313" key="2">
    <source>
        <dbReference type="EMBL" id="KJH41181.1"/>
    </source>
</evidence>
<feature type="transmembrane region" description="Helical" evidence="1">
    <location>
        <begin position="60"/>
        <end position="82"/>
    </location>
</feature>
<proteinExistence type="predicted"/>
<feature type="transmembrane region" description="Helical" evidence="1">
    <location>
        <begin position="120"/>
        <end position="141"/>
    </location>
</feature>
<feature type="transmembrane region" description="Helical" evidence="1">
    <location>
        <begin position="161"/>
        <end position="181"/>
    </location>
</feature>
<feature type="transmembrane region" description="Helical" evidence="1">
    <location>
        <begin position="94"/>
        <end position="113"/>
    </location>
</feature>
<reference evidence="3" key="2">
    <citation type="journal article" date="2016" name="Sci. Rep.">
        <title>Dictyocaulus viviparus genome, variome and transcriptome elucidate lungworm biology and support future intervention.</title>
        <authorList>
            <person name="McNulty S.N."/>
            <person name="Strube C."/>
            <person name="Rosa B.A."/>
            <person name="Martin J.C."/>
            <person name="Tyagi R."/>
            <person name="Choi Y.J."/>
            <person name="Wang Q."/>
            <person name="Hallsworth Pepin K."/>
            <person name="Zhang X."/>
            <person name="Ozersky P."/>
            <person name="Wilson R.K."/>
            <person name="Sternberg P.W."/>
            <person name="Gasser R.B."/>
            <person name="Mitreva M."/>
        </authorList>
    </citation>
    <scope>NUCLEOTIDE SEQUENCE [LARGE SCALE GENOMIC DNA]</scope>
    <source>
        <strain evidence="3">HannoverDv2000</strain>
    </source>
</reference>
<organism evidence="2 3">
    <name type="scientific">Dictyocaulus viviparus</name>
    <name type="common">Bovine lungworm</name>
    <dbReference type="NCBI Taxonomy" id="29172"/>
    <lineage>
        <taxon>Eukaryota</taxon>
        <taxon>Metazoa</taxon>
        <taxon>Ecdysozoa</taxon>
        <taxon>Nematoda</taxon>
        <taxon>Chromadorea</taxon>
        <taxon>Rhabditida</taxon>
        <taxon>Rhabditina</taxon>
        <taxon>Rhabditomorpha</taxon>
        <taxon>Strongyloidea</taxon>
        <taxon>Metastrongylidae</taxon>
        <taxon>Dictyocaulus</taxon>
    </lineage>
</organism>
<keyword evidence="1" id="KW-0472">Membrane</keyword>
<evidence type="ECO:0000313" key="3">
    <source>
        <dbReference type="Proteomes" id="UP000053766"/>
    </source>
</evidence>
<sequence length="295" mass="33804">MYNFIDLFRYSQNLLISVVLYRGVSCQFIIYILVHVFLLPKNSGSKFRLNHHSFRWSSTCSVWQSALIVLCIAATLLFTAFDHDVEPEKMAQKLVYRITLFYSYFKCSILMALRDRDLTFCLLTLLIFLHATAAVIISLSARRQMNMYAATCMTISLKNVIATEAVMWHFSLFMSGCFVVYRHVATQICDECIFIALEMSFIILPLAIAFLHPMLTIWFVFPMRDAAIRVYPCLRSILPEYAMVPPPPILHNSCEKTNMIVHATLNQHHTQPTGVVIEKADEQPGSSSQLNKNIL</sequence>
<feature type="transmembrane region" description="Helical" evidence="1">
    <location>
        <begin position="20"/>
        <end position="39"/>
    </location>
</feature>
<dbReference type="AlphaFoldDB" id="A0A0D8XFQ2"/>
<name>A0A0D8XFQ2_DICVI</name>
<keyword evidence="3" id="KW-1185">Reference proteome</keyword>
<dbReference type="Proteomes" id="UP000053766">
    <property type="component" value="Unassembled WGS sequence"/>
</dbReference>
<accession>A0A0D8XFQ2</accession>
<feature type="transmembrane region" description="Helical" evidence="1">
    <location>
        <begin position="193"/>
        <end position="221"/>
    </location>
</feature>
<dbReference type="EMBL" id="KN716884">
    <property type="protein sequence ID" value="KJH41181.1"/>
    <property type="molecule type" value="Genomic_DNA"/>
</dbReference>
<evidence type="ECO:0000256" key="1">
    <source>
        <dbReference type="SAM" id="Phobius"/>
    </source>
</evidence>